<feature type="transmembrane region" description="Helical" evidence="2">
    <location>
        <begin position="324"/>
        <end position="342"/>
    </location>
</feature>
<keyword evidence="2" id="KW-1133">Transmembrane helix</keyword>
<evidence type="ECO:0000313" key="4">
    <source>
        <dbReference type="Proteomes" id="UP000192360"/>
    </source>
</evidence>
<keyword evidence="2" id="KW-0812">Transmembrane</keyword>
<dbReference type="Proteomes" id="UP000192360">
    <property type="component" value="Unassembled WGS sequence"/>
</dbReference>
<keyword evidence="2" id="KW-0472">Membrane</keyword>
<name>A0A1W1YTS8_9FLAO</name>
<evidence type="ECO:0000313" key="3">
    <source>
        <dbReference type="EMBL" id="SMC39554.1"/>
    </source>
</evidence>
<gene>
    <name evidence="3" type="ORF">SAMN05660703_0874</name>
</gene>
<feature type="coiled-coil region" evidence="1">
    <location>
        <begin position="120"/>
        <end position="225"/>
    </location>
</feature>
<evidence type="ECO:0000256" key="1">
    <source>
        <dbReference type="SAM" id="Coils"/>
    </source>
</evidence>
<protein>
    <submittedName>
        <fullName evidence="3">Uncharacterized protein</fullName>
    </submittedName>
</protein>
<keyword evidence="4" id="KW-1185">Reference proteome</keyword>
<dbReference type="STRING" id="504486.SAMN05660703_0874"/>
<feature type="coiled-coil region" evidence="1">
    <location>
        <begin position="359"/>
        <end position="386"/>
    </location>
</feature>
<dbReference type="EMBL" id="FWXO01000001">
    <property type="protein sequence ID" value="SMC39554.1"/>
    <property type="molecule type" value="Genomic_DNA"/>
</dbReference>
<proteinExistence type="predicted"/>
<reference evidence="3 4" key="1">
    <citation type="submission" date="2017-04" db="EMBL/GenBank/DDBJ databases">
        <authorList>
            <person name="Afonso C.L."/>
            <person name="Miller P.J."/>
            <person name="Scott M.A."/>
            <person name="Spackman E."/>
            <person name="Goraichik I."/>
            <person name="Dimitrov K.M."/>
            <person name="Suarez D.L."/>
            <person name="Swayne D.E."/>
        </authorList>
    </citation>
    <scope>NUCLEOTIDE SEQUENCE [LARGE SCALE GENOMIC DNA]</scope>
    <source>
        <strain evidence="3 4">DSM 21164</strain>
    </source>
</reference>
<keyword evidence="1" id="KW-0175">Coiled coil</keyword>
<dbReference type="AlphaFoldDB" id="A0A1W1YTS8"/>
<evidence type="ECO:0000256" key="2">
    <source>
        <dbReference type="SAM" id="Phobius"/>
    </source>
</evidence>
<sequence>MHNQKAKKMFDGKNSKKIEYLEDERRKLWERLSELEKQVAEKPSDIEKEARQASKKAAEYRNKAEERFNQASAIHAKLVNIETEIDEKLSYIKSNHTKSIEISNDLVENSTNLSNLITRISEVLEQHPEIEEEIEKLDELILKIEENSSKANTTYKGILSKKTEIDELHREILGYEDEDEDGEIITVEGLKKELETSYNQLTEISENLEENLESLKVTSKEQYDDFIKTNQDSLDSIKSNSKKEYDKINKQIESLLPNALTAGLSSAFITKKGEEELLYNEYKKSFNNGILYISLSALLPIGISIFYLLSGATLTETIEKAPKIMLAFLPLYIPLIWTTISANKKVNLSKRLIEEYSHKQVLSMTIEGLSKQIENIEDAEMSEELRIKLLNTFLNVTSENPGKLILNYQKSDNPILNFFDRDKKKDKTIVETLKDSTKDIIEKAADEIEEGIVNNGK</sequence>
<feature type="transmembrane region" description="Helical" evidence="2">
    <location>
        <begin position="289"/>
        <end position="309"/>
    </location>
</feature>
<accession>A0A1W1YTS8</accession>
<organism evidence="3 4">
    <name type="scientific">Cellulophaga tyrosinoxydans</name>
    <dbReference type="NCBI Taxonomy" id="504486"/>
    <lineage>
        <taxon>Bacteria</taxon>
        <taxon>Pseudomonadati</taxon>
        <taxon>Bacteroidota</taxon>
        <taxon>Flavobacteriia</taxon>
        <taxon>Flavobacteriales</taxon>
        <taxon>Flavobacteriaceae</taxon>
        <taxon>Cellulophaga</taxon>
    </lineage>
</organism>